<dbReference type="RefSeq" id="WP_096718563.1">
    <property type="nucleotide sequence ID" value="NZ_MTZV01000002.1"/>
</dbReference>
<dbReference type="InterPro" id="IPR025411">
    <property type="entry name" value="DUF4136"/>
</dbReference>
<sequence>MKLDRWTRRATLLLAALTVMLSGCTTYVTSRVTAFSDWSGSDATRTYAFTRTATQQNNLEQATYEQLVADELATHAFRRVNAAEARYLVGLTYSTRAGTVTVSEPVYANPWPGPFPGYWGRPFDPWGPYGAYGAFPAGYVNQNYPVSVHTLGIRFTERATGKEVYNVTARTATDEPSLVHAMPYLARSALDGFPLNNGTVRTVRIPLDKNGGASNEVPGSAVPGVPPAKAPVPAPAVAPIGSAQTVQ</sequence>
<dbReference type="AlphaFoldDB" id="A0A2A4F454"/>
<evidence type="ECO:0000259" key="3">
    <source>
        <dbReference type="Pfam" id="PF13590"/>
    </source>
</evidence>
<dbReference type="PROSITE" id="PS51257">
    <property type="entry name" value="PROKAR_LIPOPROTEIN"/>
    <property type="match status" value="1"/>
</dbReference>
<feature type="region of interest" description="Disordered" evidence="1">
    <location>
        <begin position="209"/>
        <end position="247"/>
    </location>
</feature>
<dbReference type="EMBL" id="MTZV01000002">
    <property type="protein sequence ID" value="PCE27895.1"/>
    <property type="molecule type" value="Genomic_DNA"/>
</dbReference>
<feature type="compositionally biased region" description="Low complexity" evidence="1">
    <location>
        <begin position="237"/>
        <end position="247"/>
    </location>
</feature>
<comment type="caution">
    <text evidence="4">The sequence shown here is derived from an EMBL/GenBank/DDBJ whole genome shotgun (WGS) entry which is preliminary data.</text>
</comment>
<dbReference type="Pfam" id="PF13590">
    <property type="entry name" value="DUF4136"/>
    <property type="match status" value="1"/>
</dbReference>
<feature type="chain" id="PRO_5012381645" evidence="2">
    <location>
        <begin position="31"/>
        <end position="247"/>
    </location>
</feature>
<keyword evidence="2" id="KW-0732">Signal</keyword>
<keyword evidence="4" id="KW-0812">Transmembrane</keyword>
<reference evidence="4 5" key="1">
    <citation type="submission" date="2017-01" db="EMBL/GenBank/DDBJ databases">
        <title>Whole-Genome Shotgun Sequencing of Two beta-Proteobacterial Species in Search of the Bulgecin Biosynthetic Cluster.</title>
        <authorList>
            <person name="Horsman M.E."/>
            <person name="Marous D.R."/>
            <person name="Li R."/>
            <person name="Oliver R.A."/>
            <person name="Byun B."/>
            <person name="Emrich S.J."/>
            <person name="Boggess B."/>
            <person name="Townsend C.A."/>
            <person name="Mobashery S."/>
        </authorList>
    </citation>
    <scope>NUCLEOTIDE SEQUENCE [LARGE SCALE GENOMIC DNA]</scope>
    <source>
        <strain evidence="4 5">ATCC 31363</strain>
    </source>
</reference>
<keyword evidence="4" id="KW-0472">Membrane</keyword>
<dbReference type="Proteomes" id="UP000218022">
    <property type="component" value="Unassembled WGS sequence"/>
</dbReference>
<protein>
    <submittedName>
        <fullName evidence="4">Transmembrane lipoprotein</fullName>
    </submittedName>
</protein>
<evidence type="ECO:0000313" key="4">
    <source>
        <dbReference type="EMBL" id="PCE27895.1"/>
    </source>
</evidence>
<evidence type="ECO:0000256" key="2">
    <source>
        <dbReference type="SAM" id="SignalP"/>
    </source>
</evidence>
<evidence type="ECO:0000313" key="5">
    <source>
        <dbReference type="Proteomes" id="UP000218022"/>
    </source>
</evidence>
<feature type="compositionally biased region" description="Pro residues" evidence="1">
    <location>
        <begin position="224"/>
        <end position="236"/>
    </location>
</feature>
<name>A0A2A4F454_9BURK</name>
<keyword evidence="4" id="KW-0449">Lipoprotein</keyword>
<feature type="domain" description="DUF4136" evidence="3">
    <location>
        <begin position="32"/>
        <end position="194"/>
    </location>
</feature>
<evidence type="ECO:0000256" key="1">
    <source>
        <dbReference type="SAM" id="MobiDB-lite"/>
    </source>
</evidence>
<accession>A0A2A4F454</accession>
<organism evidence="4 5">
    <name type="scientific">Paraburkholderia acidicola</name>
    <dbReference type="NCBI Taxonomy" id="1912599"/>
    <lineage>
        <taxon>Bacteria</taxon>
        <taxon>Pseudomonadati</taxon>
        <taxon>Pseudomonadota</taxon>
        <taxon>Betaproteobacteria</taxon>
        <taxon>Burkholderiales</taxon>
        <taxon>Burkholderiaceae</taxon>
        <taxon>Paraburkholderia</taxon>
    </lineage>
</organism>
<dbReference type="Gene3D" id="3.30.160.670">
    <property type="match status" value="1"/>
</dbReference>
<feature type="signal peptide" evidence="2">
    <location>
        <begin position="1"/>
        <end position="30"/>
    </location>
</feature>
<proteinExistence type="predicted"/>
<gene>
    <name evidence="4" type="ORF">BWP39_05130</name>
</gene>